<name>A0A1I6KRB0_9EURY</name>
<dbReference type="STRING" id="767519.SAMN05216559_1357"/>
<dbReference type="PANTHER" id="PTHR42930">
    <property type="entry name" value="PHOSPHATE-SPECIFIC TRANSPORT SYSTEM ACCESSORY PROTEIN PHOU"/>
    <property type="match status" value="1"/>
</dbReference>
<evidence type="ECO:0000313" key="3">
    <source>
        <dbReference type="Proteomes" id="UP000199062"/>
    </source>
</evidence>
<dbReference type="GO" id="GO:0030643">
    <property type="term" value="P:intracellular phosphate ion homeostasis"/>
    <property type="evidence" value="ECO:0007669"/>
    <property type="project" value="InterPro"/>
</dbReference>
<accession>A0A1I6KRB0</accession>
<feature type="domain" description="SpoVT-AbrB" evidence="1">
    <location>
        <begin position="17"/>
        <end position="62"/>
    </location>
</feature>
<gene>
    <name evidence="2" type="ORF">SAMN05216559_1357</name>
</gene>
<sequence length="341" mass="37813">MVSCASHSDMETRKVQVTGGSTYTVSLPKEWATENDVSAGSIVEFHDEADLLLLSPQRDDDHVEGTLDISGLDEEHELTRAVMTMYVSGFDVIRLETTRITPTQRRVIRDATQGLVGLEVIEETADHVVLQDLLDSSELSVHNAITRMRLVALTMLDDAVEALIEDDDELANDVIQRDDDVDRLWYMVSRVFRTVLRNPTAANEIGFPRETVFDYQSSARQLERIADHATKIANLALELDEITGETASLLRELREEAVYVPETAMDALLAEDSDEAVELANEARRSIRDLDDTAREVDKEVRESDPQSAQVLGLVVDSLSRTADYGGNIAESALQQAAPSP</sequence>
<dbReference type="GO" id="GO:0003677">
    <property type="term" value="F:DNA binding"/>
    <property type="evidence" value="ECO:0007669"/>
    <property type="project" value="InterPro"/>
</dbReference>
<evidence type="ECO:0000313" key="2">
    <source>
        <dbReference type="EMBL" id="SFR93714.1"/>
    </source>
</evidence>
<reference evidence="2 3" key="1">
    <citation type="submission" date="2016-10" db="EMBL/GenBank/DDBJ databases">
        <authorList>
            <person name="de Groot N.N."/>
        </authorList>
    </citation>
    <scope>NUCLEOTIDE SEQUENCE [LARGE SCALE GENOMIC DNA]</scope>
    <source>
        <strain evidence="2 3">CGMCC 1.10457</strain>
    </source>
</reference>
<dbReference type="EMBL" id="FOZK01000001">
    <property type="protein sequence ID" value="SFR93714.1"/>
    <property type="molecule type" value="Genomic_DNA"/>
</dbReference>
<dbReference type="InterPro" id="IPR038078">
    <property type="entry name" value="PhoU-like_sf"/>
</dbReference>
<dbReference type="InterPro" id="IPR028366">
    <property type="entry name" value="PhoU"/>
</dbReference>
<evidence type="ECO:0000259" key="1">
    <source>
        <dbReference type="SMART" id="SM00966"/>
    </source>
</evidence>
<dbReference type="Pfam" id="PF01895">
    <property type="entry name" value="PhoU"/>
    <property type="match status" value="1"/>
</dbReference>
<dbReference type="SUPFAM" id="SSF109755">
    <property type="entry name" value="PhoU-like"/>
    <property type="match status" value="1"/>
</dbReference>
<dbReference type="InterPro" id="IPR026022">
    <property type="entry name" value="PhoU_dom"/>
</dbReference>
<dbReference type="Proteomes" id="UP000199062">
    <property type="component" value="Unassembled WGS sequence"/>
</dbReference>
<dbReference type="SMART" id="SM00966">
    <property type="entry name" value="SpoVT_AbrB"/>
    <property type="match status" value="1"/>
</dbReference>
<keyword evidence="3" id="KW-1185">Reference proteome</keyword>
<dbReference type="AlphaFoldDB" id="A0A1I6KRB0"/>
<dbReference type="PANTHER" id="PTHR42930:SF6">
    <property type="entry name" value="PHOSPHATE REGULATORY PROTEIN-LIKE PROTEIN"/>
    <property type="match status" value="1"/>
</dbReference>
<dbReference type="GO" id="GO:0045936">
    <property type="term" value="P:negative regulation of phosphate metabolic process"/>
    <property type="evidence" value="ECO:0007669"/>
    <property type="project" value="InterPro"/>
</dbReference>
<organism evidence="2 3">
    <name type="scientific">Halomicrobium zhouii</name>
    <dbReference type="NCBI Taxonomy" id="767519"/>
    <lineage>
        <taxon>Archaea</taxon>
        <taxon>Methanobacteriati</taxon>
        <taxon>Methanobacteriota</taxon>
        <taxon>Stenosarchaea group</taxon>
        <taxon>Halobacteria</taxon>
        <taxon>Halobacteriales</taxon>
        <taxon>Haloarculaceae</taxon>
        <taxon>Halomicrobium</taxon>
    </lineage>
</organism>
<dbReference type="Gene3D" id="1.20.58.220">
    <property type="entry name" value="Phosphate transport system protein phou homolog 2, domain 2"/>
    <property type="match status" value="1"/>
</dbReference>
<protein>
    <submittedName>
        <fullName evidence="2">Phosphate uptake regulator</fullName>
    </submittedName>
</protein>
<dbReference type="Pfam" id="PF04014">
    <property type="entry name" value="MazE_antitoxin"/>
    <property type="match status" value="1"/>
</dbReference>
<dbReference type="InterPro" id="IPR007159">
    <property type="entry name" value="SpoVT-AbrB_dom"/>
</dbReference>
<proteinExistence type="predicted"/>